<reference evidence="1 2" key="1">
    <citation type="journal article" date="2016" name="Nat. Commun.">
        <title>Thousands of microbial genomes shed light on interconnected biogeochemical processes in an aquifer system.</title>
        <authorList>
            <person name="Anantharaman K."/>
            <person name="Brown C.T."/>
            <person name="Hug L.A."/>
            <person name="Sharon I."/>
            <person name="Castelle C.J."/>
            <person name="Probst A.J."/>
            <person name="Thomas B.C."/>
            <person name="Singh A."/>
            <person name="Wilkins M.J."/>
            <person name="Karaoz U."/>
            <person name="Brodie E.L."/>
            <person name="Williams K.H."/>
            <person name="Hubbard S.S."/>
            <person name="Banfield J.F."/>
        </authorList>
    </citation>
    <scope>NUCLEOTIDE SEQUENCE [LARGE SCALE GENOMIC DNA]</scope>
</reference>
<dbReference type="EMBL" id="MFJL01000023">
    <property type="protein sequence ID" value="OGG15543.1"/>
    <property type="molecule type" value="Genomic_DNA"/>
</dbReference>
<comment type="caution">
    <text evidence="1">The sequence shown here is derived from an EMBL/GenBank/DDBJ whole genome shotgun (WGS) entry which is preliminary data.</text>
</comment>
<gene>
    <name evidence="1" type="ORF">A3D77_05875</name>
</gene>
<dbReference type="AlphaFoldDB" id="A0A1F5ZT54"/>
<evidence type="ECO:0000313" key="1">
    <source>
        <dbReference type="EMBL" id="OGG15543.1"/>
    </source>
</evidence>
<dbReference type="SUPFAM" id="SSF47598">
    <property type="entry name" value="Ribbon-helix-helix"/>
    <property type="match status" value="1"/>
</dbReference>
<dbReference type="InterPro" id="IPR010985">
    <property type="entry name" value="Ribbon_hlx_hlx"/>
</dbReference>
<dbReference type="Pfam" id="PF12441">
    <property type="entry name" value="CopG_antitoxin"/>
    <property type="match status" value="1"/>
</dbReference>
<sequence length="87" mass="10125">MKYYDLDPEEKQILEDFELEKLESISDIKKAKTQYQKYAKETLGKTKNINIRLSEKVLQKLKTRAAEAGLPYQTYVSSILHRSVTQG</sequence>
<proteinExistence type="predicted"/>
<accession>A0A1F5ZT54</accession>
<dbReference type="STRING" id="1798382.A3D77_05875"/>
<dbReference type="Proteomes" id="UP000176923">
    <property type="component" value="Unassembled WGS sequence"/>
</dbReference>
<name>A0A1F5ZT54_9BACT</name>
<dbReference type="GO" id="GO:0006355">
    <property type="term" value="P:regulation of DNA-templated transcription"/>
    <property type="evidence" value="ECO:0007669"/>
    <property type="project" value="InterPro"/>
</dbReference>
<dbReference type="InterPro" id="IPR022148">
    <property type="entry name" value="CopG_antitoxin"/>
</dbReference>
<protein>
    <recommendedName>
        <fullName evidence="3">Antitoxin</fullName>
    </recommendedName>
</protein>
<organism evidence="1 2">
    <name type="scientific">Candidatus Gottesmanbacteria bacterium RIFCSPHIGHO2_02_FULL_39_11</name>
    <dbReference type="NCBI Taxonomy" id="1798382"/>
    <lineage>
        <taxon>Bacteria</taxon>
        <taxon>Candidatus Gottesmaniibacteriota</taxon>
    </lineage>
</organism>
<evidence type="ECO:0008006" key="3">
    <source>
        <dbReference type="Google" id="ProtNLM"/>
    </source>
</evidence>
<evidence type="ECO:0000313" key="2">
    <source>
        <dbReference type="Proteomes" id="UP000176923"/>
    </source>
</evidence>